<dbReference type="SUPFAM" id="SSF110738">
    <property type="entry name" value="Glycerate kinase I"/>
    <property type="match status" value="1"/>
</dbReference>
<dbReference type="NCBIfam" id="TIGR00045">
    <property type="entry name" value="glycerate kinase"/>
    <property type="match status" value="1"/>
</dbReference>
<reference evidence="5" key="1">
    <citation type="submission" date="2009-10" db="EMBL/GenBank/DDBJ databases">
        <authorList>
            <person name="Weinstock G."/>
            <person name="Sodergren E."/>
            <person name="Clifton S."/>
            <person name="Fulton L."/>
            <person name="Fulton B."/>
            <person name="Courtney L."/>
            <person name="Fronick C."/>
            <person name="Harrison M."/>
            <person name="Strong C."/>
            <person name="Farmer C."/>
            <person name="Delahaunty K."/>
            <person name="Markovic C."/>
            <person name="Hall O."/>
            <person name="Minx P."/>
            <person name="Tomlinson C."/>
            <person name="Mitreva M."/>
            <person name="Nelson J."/>
            <person name="Hou S."/>
            <person name="Wollam A."/>
            <person name="Pepin K.H."/>
            <person name="Johnson M."/>
            <person name="Bhonagiri V."/>
            <person name="Nash W.E."/>
            <person name="Warren W."/>
            <person name="Chinwalla A."/>
            <person name="Mardis E.R."/>
            <person name="Wilson R.K."/>
        </authorList>
    </citation>
    <scope>NUCLEOTIDE SEQUENCE [LARGE SCALE GENOMIC DNA]</scope>
    <source>
        <strain evidence="5">ATCC 700122</strain>
    </source>
</reference>
<dbReference type="InterPro" id="IPR004381">
    <property type="entry name" value="Glycerate_kinase"/>
</dbReference>
<dbReference type="Pfam" id="PF02595">
    <property type="entry name" value="Gly_kinase"/>
    <property type="match status" value="1"/>
</dbReference>
<dbReference type="GO" id="GO:0008887">
    <property type="term" value="F:glycerate kinase activity"/>
    <property type="evidence" value="ECO:0007669"/>
    <property type="project" value="UniProtKB-UniRule"/>
</dbReference>
<dbReference type="Gene3D" id="3.90.1510.10">
    <property type="entry name" value="Glycerate kinase, domain 2"/>
    <property type="match status" value="1"/>
</dbReference>
<evidence type="ECO:0000313" key="5">
    <source>
        <dbReference type="EMBL" id="EEZ60671.1"/>
    </source>
</evidence>
<dbReference type="PANTHER" id="PTHR21599:SF0">
    <property type="entry name" value="GLYCERATE KINASE"/>
    <property type="match status" value="1"/>
</dbReference>
<accession>D0WI04</accession>
<evidence type="ECO:0000256" key="4">
    <source>
        <dbReference type="PIRNR" id="PIRNR006078"/>
    </source>
</evidence>
<dbReference type="EC" id="2.7.1.31" evidence="5"/>
<dbReference type="eggNOG" id="COG1929">
    <property type="taxonomic scope" value="Bacteria"/>
</dbReference>
<sequence>MYTTDYKSFLIVPDSFKGTMSAIDVCRIMEETLHERFPEAKIKSIPVADGGEGSVDAFLAAMPGIKRTCVCSGPYGERIEGYYGLLEDGTAVIEMAAAAGLPLVGDDRRVEATTTYGVGELLVDAIDAGATRVIMGLGGSATNDGACGMAAACGVRFLNEDGETFVPVGGTLADIARIDTTGLDERVREIPIVTMCDIDNPLCGPTGAAAIFAPQKGASPAQVDMLDAGLAHLEELFKRDLGIDVVELPGGGAAGGMGAGMAAFFGSPLQMGIQTVLDTARFDELVQEADLVFSGEGCFDGQSLHGKVVVGVAGRCKAANKPLVAVAGVIDDTVVPAAQELGIAHLCCINRTGMPLEFCLRHPRSNLAHTMGLLTELLAQTPEAEIPARIHL</sequence>
<gene>
    <name evidence="5" type="ORF">HMPREF0762_01476</name>
</gene>
<dbReference type="PANTHER" id="PTHR21599">
    <property type="entry name" value="GLYCERATE KINASE"/>
    <property type="match status" value="1"/>
</dbReference>
<comment type="caution">
    <text evidence="5">The sequence shown here is derived from an EMBL/GenBank/DDBJ whole genome shotgun (WGS) entry which is preliminary data.</text>
</comment>
<dbReference type="GO" id="GO:0031388">
    <property type="term" value="P:organic acid phosphorylation"/>
    <property type="evidence" value="ECO:0007669"/>
    <property type="project" value="UniProtKB-UniRule"/>
</dbReference>
<dbReference type="Proteomes" id="UP000006001">
    <property type="component" value="Unassembled WGS sequence"/>
</dbReference>
<dbReference type="EMBL" id="ACUX02000016">
    <property type="protein sequence ID" value="EEZ60671.1"/>
    <property type="molecule type" value="Genomic_DNA"/>
</dbReference>
<dbReference type="STRING" id="649764.HMPREF0762_01476"/>
<dbReference type="Gene3D" id="3.40.50.10350">
    <property type="entry name" value="Glycerate kinase, domain 1"/>
    <property type="match status" value="1"/>
</dbReference>
<keyword evidence="3 4" id="KW-0418">Kinase</keyword>
<proteinExistence type="inferred from homology"/>
<dbReference type="InterPro" id="IPR018197">
    <property type="entry name" value="Glycerate_kinase_RE-like"/>
</dbReference>
<dbReference type="InterPro" id="IPR036129">
    <property type="entry name" value="Glycerate_kinase_sf"/>
</dbReference>
<dbReference type="GeneID" id="85008385"/>
<dbReference type="HOGENOM" id="CLU_028255_0_1_11"/>
<dbReference type="RefSeq" id="WP_006362735.1">
    <property type="nucleotide sequence ID" value="NZ_GG700631.1"/>
</dbReference>
<organism evidence="5 6">
    <name type="scientific">Slackia exigua (strain ATCC 700122 / DSM 15923 / CIP 105133 / JCM 11022 / KCTC 5966 / S-7)</name>
    <dbReference type="NCBI Taxonomy" id="649764"/>
    <lineage>
        <taxon>Bacteria</taxon>
        <taxon>Bacillati</taxon>
        <taxon>Actinomycetota</taxon>
        <taxon>Coriobacteriia</taxon>
        <taxon>Eggerthellales</taxon>
        <taxon>Eggerthellaceae</taxon>
        <taxon>Slackia</taxon>
    </lineage>
</organism>
<protein>
    <submittedName>
        <fullName evidence="5">Glycerate kinase</fullName>
        <ecNumber evidence="5">2.7.1.31</ecNumber>
    </submittedName>
</protein>
<dbReference type="OrthoDB" id="9774290at2"/>
<evidence type="ECO:0000313" key="6">
    <source>
        <dbReference type="Proteomes" id="UP000006001"/>
    </source>
</evidence>
<evidence type="ECO:0000256" key="3">
    <source>
        <dbReference type="ARBA" id="ARBA00022777"/>
    </source>
</evidence>
<evidence type="ECO:0000256" key="1">
    <source>
        <dbReference type="ARBA" id="ARBA00006284"/>
    </source>
</evidence>
<dbReference type="InterPro" id="IPR018193">
    <property type="entry name" value="Glyc_kinase_flavodox-like_fold"/>
</dbReference>
<evidence type="ECO:0000256" key="2">
    <source>
        <dbReference type="ARBA" id="ARBA00022679"/>
    </source>
</evidence>
<name>D0WI04_SLAES</name>
<dbReference type="PIRSF" id="PIRSF006078">
    <property type="entry name" value="GlxK"/>
    <property type="match status" value="1"/>
</dbReference>
<comment type="similarity">
    <text evidence="1 4">Belongs to the glycerate kinase type-1 family.</text>
</comment>
<dbReference type="AlphaFoldDB" id="D0WI04"/>
<keyword evidence="6" id="KW-1185">Reference proteome</keyword>
<keyword evidence="2 4" id="KW-0808">Transferase</keyword>